<keyword evidence="4" id="KW-1185">Reference proteome</keyword>
<organism evidence="3 4">
    <name type="scientific">Marinibacterium profundimaris</name>
    <dbReference type="NCBI Taxonomy" id="1679460"/>
    <lineage>
        <taxon>Bacteria</taxon>
        <taxon>Pseudomonadati</taxon>
        <taxon>Pseudomonadota</taxon>
        <taxon>Alphaproteobacteria</taxon>
        <taxon>Rhodobacterales</taxon>
        <taxon>Paracoccaceae</taxon>
        <taxon>Marinibacterium</taxon>
    </lineage>
</organism>
<dbReference type="InterPro" id="IPR013702">
    <property type="entry name" value="FIST_domain_N"/>
</dbReference>
<dbReference type="AlphaFoldDB" id="A0A225NS37"/>
<dbReference type="RefSeq" id="WP_088648300.1">
    <property type="nucleotide sequence ID" value="NZ_AQQR01000001.1"/>
</dbReference>
<dbReference type="PANTHER" id="PTHR40252:SF2">
    <property type="entry name" value="BLR0328 PROTEIN"/>
    <property type="match status" value="1"/>
</dbReference>
<proteinExistence type="predicted"/>
<dbReference type="Pfam" id="PF08495">
    <property type="entry name" value="FIST"/>
    <property type="match status" value="1"/>
</dbReference>
<dbReference type="Pfam" id="PF10442">
    <property type="entry name" value="FIST_C"/>
    <property type="match status" value="1"/>
</dbReference>
<sequence>MVEELDPSRGPSDVVRTASVAGTGPGVAHDLIAALGQGPFAHVLIFSAPGPGFAGLVEAATDACAAPLSACTTAGEISPEGYCEGSTVAVGFPARHFAVECVEVADLANIDTQGLINAIVAKRNALAADHPNWLSEFAYGLIDGVSMGEEALLRQLAPGLAGMPFFGGSAGDGRAFRTTYIAHGGKVSTGGAVIALVRSACPVRVFSLDHFSPTDRRLVVTGAEPGKRIVHEINAAPAIEEYARLLGLDPQDVSLSTFAAHPLVVRFGDRHYVRGIQERLDDRSLSMGSAIDEGLVLSLGEPTEIAAHLESHLSGLADEVHPEAILAFDCILRRIEAEDHQLTAKVSEILRSFRVVGFSSYGEQIDGLHVNHTMTGVAIYPPGPVAGPRG</sequence>
<dbReference type="SMART" id="SM01204">
    <property type="entry name" value="FIST_C"/>
    <property type="match status" value="1"/>
</dbReference>
<dbReference type="OrthoDB" id="9807948at2"/>
<dbReference type="PANTHER" id="PTHR40252">
    <property type="entry name" value="BLR0328 PROTEIN"/>
    <property type="match status" value="1"/>
</dbReference>
<dbReference type="Proteomes" id="UP000215377">
    <property type="component" value="Unassembled WGS sequence"/>
</dbReference>
<name>A0A225NS37_9RHOB</name>
<evidence type="ECO:0000259" key="1">
    <source>
        <dbReference type="SMART" id="SM00897"/>
    </source>
</evidence>
<protein>
    <recommendedName>
        <fullName evidence="5">GfdT protein</fullName>
    </recommendedName>
</protein>
<evidence type="ECO:0000313" key="3">
    <source>
        <dbReference type="EMBL" id="OWU77662.1"/>
    </source>
</evidence>
<reference evidence="3 4" key="1">
    <citation type="submission" date="2013-04" db="EMBL/GenBank/DDBJ databases">
        <title>Oceanicola sp. 22II1-22F33 Genome Sequencing.</title>
        <authorList>
            <person name="Lai Q."/>
            <person name="Li G."/>
            <person name="Shao Z."/>
        </authorList>
    </citation>
    <scope>NUCLEOTIDE SEQUENCE [LARGE SCALE GENOMIC DNA]</scope>
    <source>
        <strain evidence="3 4">22II1-22F33</strain>
    </source>
</reference>
<feature type="domain" description="FIST C-domain" evidence="2">
    <location>
        <begin position="238"/>
        <end position="367"/>
    </location>
</feature>
<dbReference type="InterPro" id="IPR019494">
    <property type="entry name" value="FIST_C"/>
</dbReference>
<comment type="caution">
    <text evidence="3">The sequence shown here is derived from an EMBL/GenBank/DDBJ whole genome shotgun (WGS) entry which is preliminary data.</text>
</comment>
<evidence type="ECO:0000259" key="2">
    <source>
        <dbReference type="SMART" id="SM01204"/>
    </source>
</evidence>
<evidence type="ECO:0008006" key="5">
    <source>
        <dbReference type="Google" id="ProtNLM"/>
    </source>
</evidence>
<gene>
    <name evidence="3" type="ORF">ATO3_03015</name>
</gene>
<dbReference type="EMBL" id="AQQR01000001">
    <property type="protein sequence ID" value="OWU77662.1"/>
    <property type="molecule type" value="Genomic_DNA"/>
</dbReference>
<feature type="domain" description="FIST" evidence="1">
    <location>
        <begin position="38"/>
        <end position="237"/>
    </location>
</feature>
<accession>A0A225NS37</accession>
<dbReference type="SMART" id="SM00897">
    <property type="entry name" value="FIST"/>
    <property type="match status" value="1"/>
</dbReference>
<evidence type="ECO:0000313" key="4">
    <source>
        <dbReference type="Proteomes" id="UP000215377"/>
    </source>
</evidence>